<evidence type="ECO:0000313" key="1">
    <source>
        <dbReference type="EMBL" id="OZI34774.1"/>
    </source>
</evidence>
<keyword evidence="2" id="KW-1185">Reference proteome</keyword>
<protein>
    <submittedName>
        <fullName evidence="1">Uncharacterized protein</fullName>
    </submittedName>
</protein>
<proteinExistence type="predicted"/>
<name>A0A261SBK2_9BORD</name>
<accession>A0A261SBK2</accession>
<dbReference type="OrthoDB" id="9939502at2"/>
<dbReference type="Proteomes" id="UP000216020">
    <property type="component" value="Unassembled WGS sequence"/>
</dbReference>
<dbReference type="AlphaFoldDB" id="A0A261SBK2"/>
<comment type="caution">
    <text evidence="1">The sequence shown here is derived from an EMBL/GenBank/DDBJ whole genome shotgun (WGS) entry which is preliminary data.</text>
</comment>
<organism evidence="1 2">
    <name type="scientific">Bordetella genomosp. 10</name>
    <dbReference type="NCBI Taxonomy" id="1416804"/>
    <lineage>
        <taxon>Bacteria</taxon>
        <taxon>Pseudomonadati</taxon>
        <taxon>Pseudomonadota</taxon>
        <taxon>Betaproteobacteria</taxon>
        <taxon>Burkholderiales</taxon>
        <taxon>Alcaligenaceae</taxon>
        <taxon>Bordetella</taxon>
    </lineage>
</organism>
<dbReference type="RefSeq" id="WP_094853767.1">
    <property type="nucleotide sequence ID" value="NZ_NEVM01000002.1"/>
</dbReference>
<dbReference type="EMBL" id="NEVM01000002">
    <property type="protein sequence ID" value="OZI34774.1"/>
    <property type="molecule type" value="Genomic_DNA"/>
</dbReference>
<sequence>MKSANTESYDIACLASMLIHFLTTVGVSRDEAIEVLRAAEDMLPAASKPVAVKPAVTRKHEPVEALAVAL</sequence>
<reference evidence="2" key="1">
    <citation type="submission" date="2017-05" db="EMBL/GenBank/DDBJ databases">
        <title>Complete and WGS of Bordetella genogroups.</title>
        <authorList>
            <person name="Spilker T."/>
            <person name="Lipuma J."/>
        </authorList>
    </citation>
    <scope>NUCLEOTIDE SEQUENCE [LARGE SCALE GENOMIC DNA]</scope>
    <source>
        <strain evidence="2">AU16122</strain>
    </source>
</reference>
<evidence type="ECO:0000313" key="2">
    <source>
        <dbReference type="Proteomes" id="UP000216020"/>
    </source>
</evidence>
<gene>
    <name evidence="1" type="ORF">CAL29_14995</name>
</gene>